<protein>
    <submittedName>
        <fullName evidence="3">PepSY domain-containing protein</fullName>
    </submittedName>
</protein>
<evidence type="ECO:0000313" key="4">
    <source>
        <dbReference type="Proteomes" id="UP000548632"/>
    </source>
</evidence>
<feature type="domain" description="PepSY" evidence="2">
    <location>
        <begin position="50"/>
        <end position="109"/>
    </location>
</feature>
<proteinExistence type="predicted"/>
<dbReference type="Gene3D" id="3.10.450.40">
    <property type="match status" value="1"/>
</dbReference>
<feature type="chain" id="PRO_5032854460" evidence="1">
    <location>
        <begin position="22"/>
        <end position="112"/>
    </location>
</feature>
<evidence type="ECO:0000259" key="2">
    <source>
        <dbReference type="Pfam" id="PF03413"/>
    </source>
</evidence>
<reference evidence="3 4" key="1">
    <citation type="journal article" date="2020" name="Arch. Microbiol.">
        <title>The genome sequence of the giant phototrophic gammaproteobacterium Thiospirillum jenense gives insight into its physiological properties and phylogenetic relationships.</title>
        <authorList>
            <person name="Imhoff J.F."/>
            <person name="Meyer T.E."/>
            <person name="Kyndt J.A."/>
        </authorList>
    </citation>
    <scope>NUCLEOTIDE SEQUENCE [LARGE SCALE GENOMIC DNA]</scope>
    <source>
        <strain evidence="3 4">DSM 216</strain>
    </source>
</reference>
<organism evidence="3 4">
    <name type="scientific">Thiospirillum jenense</name>
    <dbReference type="NCBI Taxonomy" id="1653858"/>
    <lineage>
        <taxon>Bacteria</taxon>
        <taxon>Pseudomonadati</taxon>
        <taxon>Pseudomonadota</taxon>
        <taxon>Gammaproteobacteria</taxon>
        <taxon>Chromatiales</taxon>
        <taxon>Chromatiaceae</taxon>
        <taxon>Thiospirillum</taxon>
    </lineage>
</organism>
<gene>
    <name evidence="3" type="ORF">HUK38_07890</name>
</gene>
<name>A0A839HDE2_9GAMM</name>
<dbReference type="Proteomes" id="UP000548632">
    <property type="component" value="Unassembled WGS sequence"/>
</dbReference>
<comment type="caution">
    <text evidence="3">The sequence shown here is derived from an EMBL/GenBank/DDBJ whole genome shotgun (WGS) entry which is preliminary data.</text>
</comment>
<feature type="signal peptide" evidence="1">
    <location>
        <begin position="1"/>
        <end position="21"/>
    </location>
</feature>
<keyword evidence="1" id="KW-0732">Signal</keyword>
<dbReference type="Pfam" id="PF03413">
    <property type="entry name" value="PepSY"/>
    <property type="match status" value="1"/>
</dbReference>
<dbReference type="RefSeq" id="WP_182583777.1">
    <property type="nucleotide sequence ID" value="NZ_JABVCQ010000014.1"/>
</dbReference>
<dbReference type="InterPro" id="IPR025711">
    <property type="entry name" value="PepSY"/>
</dbReference>
<keyword evidence="4" id="KW-1185">Reference proteome</keyword>
<accession>A0A839HDE2</accession>
<sequence>MQIKRLLNQLALVAIAPLALADPSWQGVKHHPRDHDHARFALERGEVRPLADILAQVTAAVPGEVVSVEFERQHHHGRGNWQYEIKVLAPNGRLREVCVDAASGRILTIEND</sequence>
<evidence type="ECO:0000313" key="3">
    <source>
        <dbReference type="EMBL" id="MBB1126150.1"/>
    </source>
</evidence>
<dbReference type="EMBL" id="JABVCQ010000014">
    <property type="protein sequence ID" value="MBB1126150.1"/>
    <property type="molecule type" value="Genomic_DNA"/>
</dbReference>
<dbReference type="AlphaFoldDB" id="A0A839HDE2"/>
<evidence type="ECO:0000256" key="1">
    <source>
        <dbReference type="SAM" id="SignalP"/>
    </source>
</evidence>